<reference evidence="2 3" key="1">
    <citation type="journal article" date="2019" name="Int. J. Syst. Evol. Microbiol.">
        <title>The Global Catalogue of Microorganisms (GCM) 10K type strain sequencing project: providing services to taxonomists for standard genome sequencing and annotation.</title>
        <authorList>
            <consortium name="The Broad Institute Genomics Platform"/>
            <consortium name="The Broad Institute Genome Sequencing Center for Infectious Disease"/>
            <person name="Wu L."/>
            <person name="Ma J."/>
        </authorList>
    </citation>
    <scope>NUCLEOTIDE SEQUENCE [LARGE SCALE GENOMIC DNA]</scope>
    <source>
        <strain evidence="2 3">JCM 6242</strain>
    </source>
</reference>
<comment type="caution">
    <text evidence="2">The sequence shown here is derived from an EMBL/GenBank/DDBJ whole genome shotgun (WGS) entry which is preliminary data.</text>
</comment>
<keyword evidence="3" id="KW-1185">Reference proteome</keyword>
<organism evidence="2 3">
    <name type="scientific">Streptosporangium fragile</name>
    <dbReference type="NCBI Taxonomy" id="46186"/>
    <lineage>
        <taxon>Bacteria</taxon>
        <taxon>Bacillati</taxon>
        <taxon>Actinomycetota</taxon>
        <taxon>Actinomycetes</taxon>
        <taxon>Streptosporangiales</taxon>
        <taxon>Streptosporangiaceae</taxon>
        <taxon>Streptosporangium</taxon>
    </lineage>
</organism>
<dbReference type="EMBL" id="BAAAVI010000057">
    <property type="protein sequence ID" value="GAA2896231.1"/>
    <property type="molecule type" value="Genomic_DNA"/>
</dbReference>
<proteinExistence type="predicted"/>
<evidence type="ECO:0000313" key="3">
    <source>
        <dbReference type="Proteomes" id="UP001500831"/>
    </source>
</evidence>
<dbReference type="Proteomes" id="UP001500831">
    <property type="component" value="Unassembled WGS sequence"/>
</dbReference>
<gene>
    <name evidence="2" type="ORF">GCM10010517_61190</name>
</gene>
<feature type="domain" description="GAF" evidence="1">
    <location>
        <begin position="29"/>
        <end position="137"/>
    </location>
</feature>
<accession>A0ABN3W5X6</accession>
<dbReference type="InterPro" id="IPR029016">
    <property type="entry name" value="GAF-like_dom_sf"/>
</dbReference>
<dbReference type="InterPro" id="IPR003018">
    <property type="entry name" value="GAF"/>
</dbReference>
<dbReference type="SUPFAM" id="SSF55781">
    <property type="entry name" value="GAF domain-like"/>
    <property type="match status" value="1"/>
</dbReference>
<name>A0ABN3W5X6_9ACTN</name>
<sequence length="143" mass="15300">MWSVYGERAERVRAAINERALAEELPVSLRHVCLACADSLNVSGGCVMLASTLGLGEPVYATDLCSDRLAELQITMGEGPTAEALREDRAVLVPDLAATGTRHRWPLFVPQAQDLGRRAVFSFPLLLGATAVGVLEVNRADPG</sequence>
<dbReference type="Gene3D" id="3.30.450.40">
    <property type="match status" value="1"/>
</dbReference>
<evidence type="ECO:0000313" key="2">
    <source>
        <dbReference type="EMBL" id="GAA2896231.1"/>
    </source>
</evidence>
<protein>
    <recommendedName>
        <fullName evidence="1">GAF domain-containing protein</fullName>
    </recommendedName>
</protein>
<evidence type="ECO:0000259" key="1">
    <source>
        <dbReference type="Pfam" id="PF13185"/>
    </source>
</evidence>
<dbReference type="Pfam" id="PF13185">
    <property type="entry name" value="GAF_2"/>
    <property type="match status" value="1"/>
</dbReference>